<dbReference type="Proteomes" id="UP001497457">
    <property type="component" value="Chromosome 17b"/>
</dbReference>
<comment type="cofactor">
    <cofactor evidence="2">
        <name>Mg(2+)</name>
        <dbReference type="ChEBI" id="CHEBI:18420"/>
    </cofactor>
</comment>
<dbReference type="InterPro" id="IPR001932">
    <property type="entry name" value="PPM-type_phosphatase-like_dom"/>
</dbReference>
<evidence type="ECO:0000256" key="8">
    <source>
        <dbReference type="ARBA" id="ARBA00022912"/>
    </source>
</evidence>
<evidence type="ECO:0000256" key="6">
    <source>
        <dbReference type="ARBA" id="ARBA00022801"/>
    </source>
</evidence>
<evidence type="ECO:0000256" key="5">
    <source>
        <dbReference type="ARBA" id="ARBA00022723"/>
    </source>
</evidence>
<dbReference type="PROSITE" id="PS51746">
    <property type="entry name" value="PPM_2"/>
    <property type="match status" value="1"/>
</dbReference>
<evidence type="ECO:0000313" key="16">
    <source>
        <dbReference type="Proteomes" id="UP001497457"/>
    </source>
</evidence>
<evidence type="ECO:0000256" key="12">
    <source>
        <dbReference type="RuleBase" id="RU003465"/>
    </source>
</evidence>
<evidence type="ECO:0000313" key="15">
    <source>
        <dbReference type="EMBL" id="CAL4948376.1"/>
    </source>
</evidence>
<gene>
    <name evidence="15" type="ORF">URODEC1_LOCUS37366</name>
</gene>
<keyword evidence="16" id="KW-1185">Reference proteome</keyword>
<keyword evidence="7" id="KW-0460">Magnesium</keyword>
<sequence length="427" mass="44960">MSRSEAGAQGHDAPVPVPEPGALLPLVDKMVMNSSETSEKVHGVPLPVPVAGAEDKRRHARRRRMQMVLLNRVASSEVETKRARPVPDISSGSSAKVAPEPHPGAAAAAPAPAVWPKSLSHGAQSVIGRRRSMEDVVVVAAPLPLAEAAAAEVGDGGWVPEFFAVYDGHGGAWVAEACRDRLHVALAEQMARLGLTNGGVGEEDAGALLWREAMAAAFARVDGEVSAVQAAEGDTKPYAEGSSAVVAVLEPRRIVVAHCGDSRAVLCRAGVPVPLSTEHKPERPDELARIESAGGQILYWHGPRVLGLLSMSRSIGDYFLKPSMSAEPEVTVTDRTDTDEFIILGSDGLWNAMSNEYACKVTRYCLSGRLAADCPAGTVHGSSASDAAALLLEMAMARGSEDNVSAVVVELSRLAWRKKAACQNGRT</sequence>
<feature type="compositionally biased region" description="Low complexity" evidence="13">
    <location>
        <begin position="103"/>
        <end position="112"/>
    </location>
</feature>
<feature type="domain" description="PPM-type phosphatase" evidence="14">
    <location>
        <begin position="120"/>
        <end position="411"/>
    </location>
</feature>
<evidence type="ECO:0000256" key="9">
    <source>
        <dbReference type="ARBA" id="ARBA00023211"/>
    </source>
</evidence>
<protein>
    <recommendedName>
        <fullName evidence="4">protein-serine/threonine phosphatase</fullName>
        <ecNumber evidence="4">3.1.3.16</ecNumber>
    </recommendedName>
</protein>
<evidence type="ECO:0000256" key="1">
    <source>
        <dbReference type="ARBA" id="ARBA00001936"/>
    </source>
</evidence>
<dbReference type="InterPro" id="IPR015655">
    <property type="entry name" value="PP2C"/>
</dbReference>
<feature type="region of interest" description="Disordered" evidence="13">
    <location>
        <begin position="79"/>
        <end position="112"/>
    </location>
</feature>
<keyword evidence="5" id="KW-0479">Metal-binding</keyword>
<comment type="catalytic activity">
    <reaction evidence="10">
        <text>O-phospho-L-seryl-[protein] + H2O = L-seryl-[protein] + phosphate</text>
        <dbReference type="Rhea" id="RHEA:20629"/>
        <dbReference type="Rhea" id="RHEA-COMP:9863"/>
        <dbReference type="Rhea" id="RHEA-COMP:11604"/>
        <dbReference type="ChEBI" id="CHEBI:15377"/>
        <dbReference type="ChEBI" id="CHEBI:29999"/>
        <dbReference type="ChEBI" id="CHEBI:43474"/>
        <dbReference type="ChEBI" id="CHEBI:83421"/>
        <dbReference type="EC" id="3.1.3.16"/>
    </reaction>
</comment>
<evidence type="ECO:0000256" key="11">
    <source>
        <dbReference type="ARBA" id="ARBA00048336"/>
    </source>
</evidence>
<dbReference type="GO" id="GO:0046872">
    <property type="term" value="F:metal ion binding"/>
    <property type="evidence" value="ECO:0007669"/>
    <property type="project" value="UniProtKB-KW"/>
</dbReference>
<accession>A0ABC8YVT8</accession>
<keyword evidence="9" id="KW-0464">Manganese</keyword>
<evidence type="ECO:0000256" key="2">
    <source>
        <dbReference type="ARBA" id="ARBA00001946"/>
    </source>
</evidence>
<name>A0ABC8YVT8_9POAL</name>
<dbReference type="EMBL" id="OZ075127">
    <property type="protein sequence ID" value="CAL4948376.1"/>
    <property type="molecule type" value="Genomic_DNA"/>
</dbReference>
<evidence type="ECO:0000256" key="13">
    <source>
        <dbReference type="SAM" id="MobiDB-lite"/>
    </source>
</evidence>
<organism evidence="15 16">
    <name type="scientific">Urochloa decumbens</name>
    <dbReference type="NCBI Taxonomy" id="240449"/>
    <lineage>
        <taxon>Eukaryota</taxon>
        <taxon>Viridiplantae</taxon>
        <taxon>Streptophyta</taxon>
        <taxon>Embryophyta</taxon>
        <taxon>Tracheophyta</taxon>
        <taxon>Spermatophyta</taxon>
        <taxon>Magnoliopsida</taxon>
        <taxon>Liliopsida</taxon>
        <taxon>Poales</taxon>
        <taxon>Poaceae</taxon>
        <taxon>PACMAD clade</taxon>
        <taxon>Panicoideae</taxon>
        <taxon>Panicodae</taxon>
        <taxon>Paniceae</taxon>
        <taxon>Melinidinae</taxon>
        <taxon>Urochloa</taxon>
    </lineage>
</organism>
<evidence type="ECO:0000256" key="4">
    <source>
        <dbReference type="ARBA" id="ARBA00013081"/>
    </source>
</evidence>
<dbReference type="EC" id="3.1.3.16" evidence="4"/>
<proteinExistence type="inferred from homology"/>
<evidence type="ECO:0000256" key="10">
    <source>
        <dbReference type="ARBA" id="ARBA00047761"/>
    </source>
</evidence>
<evidence type="ECO:0000259" key="14">
    <source>
        <dbReference type="PROSITE" id="PS51746"/>
    </source>
</evidence>
<dbReference type="GO" id="GO:0004722">
    <property type="term" value="F:protein serine/threonine phosphatase activity"/>
    <property type="evidence" value="ECO:0007669"/>
    <property type="project" value="UniProtKB-EC"/>
</dbReference>
<evidence type="ECO:0000256" key="7">
    <source>
        <dbReference type="ARBA" id="ARBA00022842"/>
    </source>
</evidence>
<keyword evidence="6 12" id="KW-0378">Hydrolase</keyword>
<feature type="region of interest" description="Disordered" evidence="13">
    <location>
        <begin position="1"/>
        <end position="21"/>
    </location>
</feature>
<dbReference type="SUPFAM" id="SSF81606">
    <property type="entry name" value="PP2C-like"/>
    <property type="match status" value="1"/>
</dbReference>
<keyword evidence="8 12" id="KW-0904">Protein phosphatase</keyword>
<dbReference type="FunFam" id="3.60.40.10:FF:000291">
    <property type="entry name" value="Protein phosphatase 2C 50"/>
    <property type="match status" value="1"/>
</dbReference>
<dbReference type="AlphaFoldDB" id="A0ABC8YVT8"/>
<comment type="cofactor">
    <cofactor evidence="1">
        <name>Mn(2+)</name>
        <dbReference type="ChEBI" id="CHEBI:29035"/>
    </cofactor>
</comment>
<dbReference type="Gene3D" id="3.60.40.10">
    <property type="entry name" value="PPM-type phosphatase domain"/>
    <property type="match status" value="1"/>
</dbReference>
<dbReference type="Pfam" id="PF00481">
    <property type="entry name" value="PP2C"/>
    <property type="match status" value="1"/>
</dbReference>
<dbReference type="InterPro" id="IPR000222">
    <property type="entry name" value="PP2C_BS"/>
</dbReference>
<comment type="similarity">
    <text evidence="3 12">Belongs to the PP2C family.</text>
</comment>
<dbReference type="CDD" id="cd00143">
    <property type="entry name" value="PP2Cc"/>
    <property type="match status" value="1"/>
</dbReference>
<dbReference type="PROSITE" id="PS01032">
    <property type="entry name" value="PPM_1"/>
    <property type="match status" value="1"/>
</dbReference>
<comment type="catalytic activity">
    <reaction evidence="11">
        <text>O-phospho-L-threonyl-[protein] + H2O = L-threonyl-[protein] + phosphate</text>
        <dbReference type="Rhea" id="RHEA:47004"/>
        <dbReference type="Rhea" id="RHEA-COMP:11060"/>
        <dbReference type="Rhea" id="RHEA-COMP:11605"/>
        <dbReference type="ChEBI" id="CHEBI:15377"/>
        <dbReference type="ChEBI" id="CHEBI:30013"/>
        <dbReference type="ChEBI" id="CHEBI:43474"/>
        <dbReference type="ChEBI" id="CHEBI:61977"/>
        <dbReference type="EC" id="3.1.3.16"/>
    </reaction>
</comment>
<dbReference type="PANTHER" id="PTHR47992">
    <property type="entry name" value="PROTEIN PHOSPHATASE"/>
    <property type="match status" value="1"/>
</dbReference>
<reference evidence="15" key="1">
    <citation type="submission" date="2024-10" db="EMBL/GenBank/DDBJ databases">
        <authorList>
            <person name="Ryan C."/>
        </authorList>
    </citation>
    <scope>NUCLEOTIDE SEQUENCE [LARGE SCALE GENOMIC DNA]</scope>
</reference>
<dbReference type="InterPro" id="IPR036457">
    <property type="entry name" value="PPM-type-like_dom_sf"/>
</dbReference>
<evidence type="ECO:0000256" key="3">
    <source>
        <dbReference type="ARBA" id="ARBA00006702"/>
    </source>
</evidence>
<dbReference type="SMART" id="SM00332">
    <property type="entry name" value="PP2Cc"/>
    <property type="match status" value="1"/>
</dbReference>